<accession>A0A2U3KI42</accession>
<dbReference type="SUPFAM" id="SSF49452">
    <property type="entry name" value="Starch-binding domain-like"/>
    <property type="match status" value="1"/>
</dbReference>
<dbReference type="AlphaFoldDB" id="A0A2U3KI42"/>
<dbReference type="Gene3D" id="2.60.40.1120">
    <property type="entry name" value="Carboxypeptidase-like, regulatory domain"/>
    <property type="match status" value="2"/>
</dbReference>
<dbReference type="InterPro" id="IPR013784">
    <property type="entry name" value="Carb-bd-like_fold"/>
</dbReference>
<protein>
    <recommendedName>
        <fullName evidence="5">Carboxypeptidase regulatory-like domain-containing protein</fullName>
    </recommendedName>
</protein>
<dbReference type="OrthoDB" id="113791at2"/>
<dbReference type="Proteomes" id="UP000238701">
    <property type="component" value="Unassembled WGS sequence"/>
</dbReference>
<gene>
    <name evidence="3" type="ORF">SBA1_270039</name>
</gene>
<name>A0A2U3KI42_9BACT</name>
<dbReference type="InterPro" id="IPR008969">
    <property type="entry name" value="CarboxyPept-like_regulatory"/>
</dbReference>
<dbReference type="GO" id="GO:0030246">
    <property type="term" value="F:carbohydrate binding"/>
    <property type="evidence" value="ECO:0007669"/>
    <property type="project" value="InterPro"/>
</dbReference>
<sequence>MKPVLACLAIVLVGASAAAQIPSNAARPASTAVIGGIVTKEPGSEPVKKAVIELIAESQTGGGNYTAVTGADGVFRIEGIVPGRYRLFAERTGLLEADKHHARSDGRVLTLASGQELKDLQIRMQAAAVVRGRITDEDGEALPNATVSVLRQTFASGHSRWEQAGSERSNDLGEYRIASLPAGNYYISVTPPPDFKRLIEEARSGRAEAGGASVAEKPATSYQATYYPGTTDRSQAAAIQLRAGGGGDPVAGGRRIPGEPVARAQSRPEYSWIGGESAAALFGFDSAAVA</sequence>
<keyword evidence="2" id="KW-0732">Signal</keyword>
<dbReference type="EMBL" id="OMOD01000119">
    <property type="protein sequence ID" value="SPF39324.1"/>
    <property type="molecule type" value="Genomic_DNA"/>
</dbReference>
<evidence type="ECO:0000313" key="3">
    <source>
        <dbReference type="EMBL" id="SPF39324.1"/>
    </source>
</evidence>
<dbReference type="SUPFAM" id="SSF49464">
    <property type="entry name" value="Carboxypeptidase regulatory domain-like"/>
    <property type="match status" value="1"/>
</dbReference>
<evidence type="ECO:0000256" key="1">
    <source>
        <dbReference type="SAM" id="MobiDB-lite"/>
    </source>
</evidence>
<proteinExistence type="predicted"/>
<dbReference type="Pfam" id="PF13620">
    <property type="entry name" value="CarboxypepD_reg"/>
    <property type="match status" value="2"/>
</dbReference>
<feature type="region of interest" description="Disordered" evidence="1">
    <location>
        <begin position="244"/>
        <end position="263"/>
    </location>
</feature>
<evidence type="ECO:0008006" key="5">
    <source>
        <dbReference type="Google" id="ProtNLM"/>
    </source>
</evidence>
<organism evidence="3 4">
    <name type="scientific">Candidatus Sulfotelmatobacter kueseliae</name>
    <dbReference type="NCBI Taxonomy" id="2042962"/>
    <lineage>
        <taxon>Bacteria</taxon>
        <taxon>Pseudomonadati</taxon>
        <taxon>Acidobacteriota</taxon>
        <taxon>Terriglobia</taxon>
        <taxon>Terriglobales</taxon>
        <taxon>Candidatus Korobacteraceae</taxon>
        <taxon>Candidatus Sulfotelmatobacter</taxon>
    </lineage>
</organism>
<reference evidence="4" key="1">
    <citation type="submission" date="2018-02" db="EMBL/GenBank/DDBJ databases">
        <authorList>
            <person name="Hausmann B."/>
        </authorList>
    </citation>
    <scope>NUCLEOTIDE SEQUENCE [LARGE SCALE GENOMIC DNA]</scope>
    <source>
        <strain evidence="4">Peat soil MAG SbA1</strain>
    </source>
</reference>
<feature type="chain" id="PRO_5015434487" description="Carboxypeptidase regulatory-like domain-containing protein" evidence="2">
    <location>
        <begin position="20"/>
        <end position="290"/>
    </location>
</feature>
<evidence type="ECO:0000256" key="2">
    <source>
        <dbReference type="SAM" id="SignalP"/>
    </source>
</evidence>
<evidence type="ECO:0000313" key="4">
    <source>
        <dbReference type="Proteomes" id="UP000238701"/>
    </source>
</evidence>
<feature type="signal peptide" evidence="2">
    <location>
        <begin position="1"/>
        <end position="19"/>
    </location>
</feature>